<evidence type="ECO:0000313" key="1">
    <source>
        <dbReference type="EMBL" id="QOR16992.1"/>
    </source>
</evidence>
<dbReference type="RefSeq" id="WP_197543393.1">
    <property type="nucleotide sequence ID" value="NZ_CP063120.1"/>
</dbReference>
<protein>
    <submittedName>
        <fullName evidence="1">4-alpha-glucanotransferase</fullName>
    </submittedName>
</protein>
<evidence type="ECO:0000313" key="2">
    <source>
        <dbReference type="Proteomes" id="UP000595009"/>
    </source>
</evidence>
<proteinExistence type="predicted"/>
<organism evidence="1 2">
    <name type="scientific">Haemophilus parainfluenzae</name>
    <dbReference type="NCBI Taxonomy" id="729"/>
    <lineage>
        <taxon>Bacteria</taxon>
        <taxon>Pseudomonadati</taxon>
        <taxon>Pseudomonadota</taxon>
        <taxon>Gammaproteobacteria</taxon>
        <taxon>Pasteurellales</taxon>
        <taxon>Pasteurellaceae</taxon>
        <taxon>Haemophilus</taxon>
    </lineage>
</organism>
<name>A0A7M1NVM4_HAEPA</name>
<gene>
    <name evidence="1" type="ORF">INP94_09015</name>
</gene>
<accession>A0A7M1NVM4</accession>
<dbReference type="Proteomes" id="UP000595009">
    <property type="component" value="Chromosome"/>
</dbReference>
<dbReference type="GO" id="GO:0016740">
    <property type="term" value="F:transferase activity"/>
    <property type="evidence" value="ECO:0007669"/>
    <property type="project" value="UniProtKB-KW"/>
</dbReference>
<reference evidence="1 2" key="1">
    <citation type="submission" date="2020-10" db="EMBL/GenBank/DDBJ databases">
        <title>Genomic diversity and antimicrobial resistance of Haemophilus colonising the airways of young children with cystic fibrosis.</title>
        <authorList>
            <person name="Watts S.C."/>
            <person name="Judd L.M."/>
            <person name="Carzino R."/>
            <person name="Ranganathan S."/>
            <person name="Holt K.E."/>
        </authorList>
    </citation>
    <scope>NUCLEOTIDE SEQUENCE [LARGE SCALE GENOMIC DNA]</scope>
    <source>
        <strain evidence="1 2">M1C137_2</strain>
    </source>
</reference>
<dbReference type="EMBL" id="CP063120">
    <property type="protein sequence ID" value="QOR16992.1"/>
    <property type="molecule type" value="Genomic_DNA"/>
</dbReference>
<dbReference type="AlphaFoldDB" id="A0A7M1NVM4"/>
<keyword evidence="1" id="KW-0808">Transferase</keyword>
<sequence>MQMSFSLKQSAEKLGISFSHYDINGHLIDASPTSVDYFIEQLQFPPNIGQNQPFQNVICAFENEPIHDDLIAFSSPPDASLRYQLLDEQNQIQLEKNIPYSTALSFIACFACYLSSFNAFCCSTNEKIQSVVNNQAYKA</sequence>